<keyword evidence="4" id="KW-0804">Transcription</keyword>
<evidence type="ECO:0000313" key="7">
    <source>
        <dbReference type="Proteomes" id="UP001349262"/>
    </source>
</evidence>
<dbReference type="PANTHER" id="PTHR30579">
    <property type="entry name" value="TRANSCRIPTIONAL REGULATOR"/>
    <property type="match status" value="1"/>
</dbReference>
<evidence type="ECO:0000259" key="5">
    <source>
        <dbReference type="PROSITE" id="PS50931"/>
    </source>
</evidence>
<dbReference type="InterPro" id="IPR036388">
    <property type="entry name" value="WH-like_DNA-bd_sf"/>
</dbReference>
<gene>
    <name evidence="6" type="ORF">MRSR164_22445</name>
</gene>
<keyword evidence="7" id="KW-1185">Reference proteome</keyword>
<dbReference type="SUPFAM" id="SSF46785">
    <property type="entry name" value="Winged helix' DNA-binding domain"/>
    <property type="match status" value="1"/>
</dbReference>
<dbReference type="InterPro" id="IPR000847">
    <property type="entry name" value="LysR_HTH_N"/>
</dbReference>
<keyword evidence="3" id="KW-0238">DNA-binding</keyword>
<dbReference type="InterPro" id="IPR050176">
    <property type="entry name" value="LTTR"/>
</dbReference>
<reference evidence="6 7" key="1">
    <citation type="journal article" date="2012" name="Genet. Mol. Biol.">
        <title>Analysis of 16S rRNA and mxaF genes revealing insights into Methylobacterium niche-specific plant association.</title>
        <authorList>
            <person name="Dourado M.N."/>
            <person name="Andreote F.D."/>
            <person name="Dini-Andreote F."/>
            <person name="Conti R."/>
            <person name="Araujo J.M."/>
            <person name="Araujo W.L."/>
        </authorList>
    </citation>
    <scope>NUCLEOTIDE SEQUENCE [LARGE SCALE GENOMIC DNA]</scope>
    <source>
        <strain evidence="6 7">SR1.6/4</strain>
    </source>
</reference>
<evidence type="ECO:0000256" key="2">
    <source>
        <dbReference type="ARBA" id="ARBA00023015"/>
    </source>
</evidence>
<protein>
    <submittedName>
        <fullName evidence="6">LysR family transcriptional regulator</fullName>
    </submittedName>
</protein>
<dbReference type="Pfam" id="PF03466">
    <property type="entry name" value="LysR_substrate"/>
    <property type="match status" value="1"/>
</dbReference>
<accession>A0ABU7TFQ4</accession>
<proteinExistence type="inferred from homology"/>
<sequence>MLSSTEQGVTNSEHLPGDRDTVMPDWHSLWMFLELQRTGSFRSAAHRLGIGFNALRKRIDELEATLGVSLLTRGVMGVQLTEEGERIVAAAKQMEAAAFNVLRARDSLSSGVEGEVRVAVTEGIGSAWLMPRLIEFQQAHPYLRIDLSCGMTSADVLRMEADLAVQLTRPQAPDLKVVRLGYLHTMPFASQSYVERHGLPSTPEEIGHHTLVFQVAEQTSTLSTYGKTLPDLARAPFVAIKTNVTSAHILAVANGAGIGWLPTYTGTLGTNLVPVDCGLCFRLDVWLTYHPDVDRIPRVRTTIDWVRSCFDLRKYPFFGEHYIHPKDLPAMTDYVPLGDLFRSSVR</sequence>
<comment type="caution">
    <text evidence="6">The sequence shown here is derived from an EMBL/GenBank/DDBJ whole genome shotgun (WGS) entry which is preliminary data.</text>
</comment>
<evidence type="ECO:0000256" key="3">
    <source>
        <dbReference type="ARBA" id="ARBA00023125"/>
    </source>
</evidence>
<dbReference type="Gene3D" id="3.40.190.290">
    <property type="match status" value="1"/>
</dbReference>
<dbReference type="InterPro" id="IPR005119">
    <property type="entry name" value="LysR_subst-bd"/>
</dbReference>
<organism evidence="6 7">
    <name type="scientific">Methylobacterium radiotolerans</name>
    <dbReference type="NCBI Taxonomy" id="31998"/>
    <lineage>
        <taxon>Bacteria</taxon>
        <taxon>Pseudomonadati</taxon>
        <taxon>Pseudomonadota</taxon>
        <taxon>Alphaproteobacteria</taxon>
        <taxon>Hyphomicrobiales</taxon>
        <taxon>Methylobacteriaceae</taxon>
        <taxon>Methylobacterium</taxon>
    </lineage>
</organism>
<dbReference type="Proteomes" id="UP001349262">
    <property type="component" value="Unassembled WGS sequence"/>
</dbReference>
<feature type="domain" description="HTH lysR-type" evidence="5">
    <location>
        <begin position="24"/>
        <end position="81"/>
    </location>
</feature>
<name>A0ABU7TFQ4_9HYPH</name>
<dbReference type="Gene3D" id="1.10.10.10">
    <property type="entry name" value="Winged helix-like DNA-binding domain superfamily/Winged helix DNA-binding domain"/>
    <property type="match status" value="1"/>
</dbReference>
<evidence type="ECO:0000313" key="6">
    <source>
        <dbReference type="EMBL" id="MEE7459451.1"/>
    </source>
</evidence>
<evidence type="ECO:0000256" key="4">
    <source>
        <dbReference type="ARBA" id="ARBA00023163"/>
    </source>
</evidence>
<comment type="similarity">
    <text evidence="1">Belongs to the LysR transcriptional regulatory family.</text>
</comment>
<dbReference type="EMBL" id="MLBY01000005">
    <property type="protein sequence ID" value="MEE7459451.1"/>
    <property type="molecule type" value="Genomic_DNA"/>
</dbReference>
<dbReference type="PANTHER" id="PTHR30579:SF3">
    <property type="entry name" value="TRANSCRIPTIONAL REGULATORY PROTEIN"/>
    <property type="match status" value="1"/>
</dbReference>
<dbReference type="InterPro" id="IPR036390">
    <property type="entry name" value="WH_DNA-bd_sf"/>
</dbReference>
<dbReference type="Pfam" id="PF00126">
    <property type="entry name" value="HTH_1"/>
    <property type="match status" value="1"/>
</dbReference>
<evidence type="ECO:0000256" key="1">
    <source>
        <dbReference type="ARBA" id="ARBA00009437"/>
    </source>
</evidence>
<dbReference type="SUPFAM" id="SSF53850">
    <property type="entry name" value="Periplasmic binding protein-like II"/>
    <property type="match status" value="1"/>
</dbReference>
<keyword evidence="2" id="KW-0805">Transcription regulation</keyword>
<dbReference type="PROSITE" id="PS50931">
    <property type="entry name" value="HTH_LYSR"/>
    <property type="match status" value="1"/>
</dbReference>